<gene>
    <name evidence="4" type="ORF">KSMBR1_0837</name>
</gene>
<feature type="domain" description="DNA methylase N-4/N-6" evidence="3">
    <location>
        <begin position="222"/>
        <end position="393"/>
    </location>
</feature>
<evidence type="ECO:0000256" key="1">
    <source>
        <dbReference type="ARBA" id="ARBA00022603"/>
    </source>
</evidence>
<dbReference type="GO" id="GO:0032259">
    <property type="term" value="P:methylation"/>
    <property type="evidence" value="ECO:0007669"/>
    <property type="project" value="UniProtKB-KW"/>
</dbReference>
<dbReference type="Proteomes" id="UP000221734">
    <property type="component" value="Chromosome Kuenenia_stuttgartiensis_MBR1"/>
</dbReference>
<reference evidence="5" key="1">
    <citation type="submission" date="2017-10" db="EMBL/GenBank/DDBJ databases">
        <authorList>
            <person name="Frank J."/>
        </authorList>
    </citation>
    <scope>NUCLEOTIDE SEQUENCE [LARGE SCALE GENOMIC DNA]</scope>
</reference>
<protein>
    <recommendedName>
        <fullName evidence="3">DNA methylase N-4/N-6 domain-containing protein</fullName>
    </recommendedName>
</protein>
<evidence type="ECO:0000256" key="2">
    <source>
        <dbReference type="ARBA" id="ARBA00022679"/>
    </source>
</evidence>
<keyword evidence="1" id="KW-0489">Methyltransferase</keyword>
<dbReference type="PANTHER" id="PTHR13370:SF3">
    <property type="entry name" value="TRNA (GUANINE(10)-N2)-METHYLTRANSFERASE HOMOLOG"/>
    <property type="match status" value="1"/>
</dbReference>
<dbReference type="Gene3D" id="3.40.50.150">
    <property type="entry name" value="Vaccinia Virus protein VP39"/>
    <property type="match status" value="2"/>
</dbReference>
<dbReference type="Pfam" id="PF01555">
    <property type="entry name" value="N6_N4_Mtase"/>
    <property type="match status" value="2"/>
</dbReference>
<keyword evidence="5" id="KW-1185">Reference proteome</keyword>
<dbReference type="KEGG" id="kst:KSMBR1_0837"/>
<dbReference type="GO" id="GO:0005737">
    <property type="term" value="C:cytoplasm"/>
    <property type="evidence" value="ECO:0007669"/>
    <property type="project" value="TreeGrafter"/>
</dbReference>
<name>A0A2C9CCP2_KUEST</name>
<proteinExistence type="predicted"/>
<dbReference type="SUPFAM" id="SSF53335">
    <property type="entry name" value="S-adenosyl-L-methionine-dependent methyltransferases"/>
    <property type="match status" value="2"/>
</dbReference>
<feature type="domain" description="DNA methylase N-4/N-6" evidence="3">
    <location>
        <begin position="77"/>
        <end position="178"/>
    </location>
</feature>
<keyword evidence="2" id="KW-0808">Transferase</keyword>
<dbReference type="InterPro" id="IPR029063">
    <property type="entry name" value="SAM-dependent_MTases_sf"/>
</dbReference>
<dbReference type="GO" id="GO:0003677">
    <property type="term" value="F:DNA binding"/>
    <property type="evidence" value="ECO:0007669"/>
    <property type="project" value="InterPro"/>
</dbReference>
<dbReference type="AlphaFoldDB" id="A0A2C9CCP2"/>
<dbReference type="CDD" id="cd02440">
    <property type="entry name" value="AdoMet_MTases"/>
    <property type="match status" value="1"/>
</dbReference>
<dbReference type="GO" id="GO:0008170">
    <property type="term" value="F:N-methyltransferase activity"/>
    <property type="evidence" value="ECO:0007669"/>
    <property type="project" value="InterPro"/>
</dbReference>
<evidence type="ECO:0000259" key="3">
    <source>
        <dbReference type="Pfam" id="PF01555"/>
    </source>
</evidence>
<dbReference type="PANTHER" id="PTHR13370">
    <property type="entry name" value="RNA METHYLASE-RELATED"/>
    <property type="match status" value="1"/>
</dbReference>
<dbReference type="PRINTS" id="PR00508">
    <property type="entry name" value="S21N4MTFRASE"/>
</dbReference>
<evidence type="ECO:0000313" key="5">
    <source>
        <dbReference type="Proteomes" id="UP000221734"/>
    </source>
</evidence>
<dbReference type="InterPro" id="IPR002941">
    <property type="entry name" value="DNA_methylase_N4/N6"/>
</dbReference>
<organism evidence="4 5">
    <name type="scientific">Kuenenia stuttgartiensis</name>
    <dbReference type="NCBI Taxonomy" id="174633"/>
    <lineage>
        <taxon>Bacteria</taxon>
        <taxon>Pseudomonadati</taxon>
        <taxon>Planctomycetota</taxon>
        <taxon>Candidatus Brocadiia</taxon>
        <taxon>Candidatus Brocadiales</taxon>
        <taxon>Candidatus Brocadiaceae</taxon>
        <taxon>Candidatus Kuenenia</taxon>
    </lineage>
</organism>
<accession>A0A2C9CCP2</accession>
<sequence>MIQKTSKNPSLITEFCTLCNSEVKHALSSHFKESHSIKLLEESILTDVDNGMPEVEIGRKYGITFRYLEKLITQSKGINVGFIKHKKIKTFEPKDFSEETTTVWSFKSRGNWATHSGEYRGNWSPYIPRNVILKYSKPGETVLDFFCGVGTTAIETKLLGRKCIAIDINDTAIALAKKNVDFKVPVIEPLFQHSQHSQYKIYEPELFVGDARNLSFLKNNSIDLICAHPPYANIIHYTDSKEGDLSSLDTELFLKEMDKVAKESYRVLKPGRQCAILIGDTRKKKHVIPLGFNLINVFLNAGFKIKELVIKRQHNCKTTGFWYTNSIKFNFLLLAHEYLPIFEKPIIEADEVKEDYVEYGFLRHYQKKPKLEKKLEELETSTVWIFAEDNFEKLLNKNVIDRYTREDGYKVIDIGLDSAKTSLLSHQRKKNLLFVKSSCLDKKEYSGSDITLYLKQLKDVLQNELPYINEGGHFVVQTKDVRIGKFVEPLAKYTVDSVKFTEFVIKEIIVVTTENRKIVQKENMSDLHTSHQYLLVYKKKD</sequence>
<evidence type="ECO:0000313" key="4">
    <source>
        <dbReference type="EMBL" id="SOH03348.1"/>
    </source>
</evidence>
<dbReference type="InterPro" id="IPR001091">
    <property type="entry name" value="RM_Methyltransferase"/>
</dbReference>
<dbReference type="GO" id="GO:0009007">
    <property type="term" value="F:site-specific DNA-methyltransferase (adenine-specific) activity"/>
    <property type="evidence" value="ECO:0007669"/>
    <property type="project" value="TreeGrafter"/>
</dbReference>
<dbReference type="EMBL" id="LT934425">
    <property type="protein sequence ID" value="SOH03348.1"/>
    <property type="molecule type" value="Genomic_DNA"/>
</dbReference>